<dbReference type="AlphaFoldDB" id="A0A3A1QRR2"/>
<dbReference type="Proteomes" id="UP000265801">
    <property type="component" value="Unassembled WGS sequence"/>
</dbReference>
<keyword evidence="2" id="KW-1185">Reference proteome</keyword>
<dbReference type="EMBL" id="QXIR01000038">
    <property type="protein sequence ID" value="RIW28951.1"/>
    <property type="molecule type" value="Genomic_DNA"/>
</dbReference>
<sequence length="117" mass="12801">MIYKILSLVLTAGILVGCNHNGSPAPSDYLKSEGADIFMLDGYVYSNVQRLEWVKETEYSLGEQIGEITKQTTNSFGFDDGDANILPVGTKIYETDSPITIAVVDGKEIAYMKQVEG</sequence>
<proteinExistence type="predicted"/>
<gene>
    <name evidence="1" type="ORF">D3H55_20515</name>
</gene>
<accession>A0A3A1QRR2</accession>
<comment type="caution">
    <text evidence="1">The sequence shown here is derived from an EMBL/GenBank/DDBJ whole genome shotgun (WGS) entry which is preliminary data.</text>
</comment>
<name>A0A3A1QRR2_9BACI</name>
<protein>
    <submittedName>
        <fullName evidence="1">Uncharacterized protein</fullName>
    </submittedName>
</protein>
<dbReference type="PROSITE" id="PS51257">
    <property type="entry name" value="PROKAR_LIPOPROTEIN"/>
    <property type="match status" value="1"/>
</dbReference>
<organism evidence="1 2">
    <name type="scientific">Bacillus salacetis</name>
    <dbReference type="NCBI Taxonomy" id="2315464"/>
    <lineage>
        <taxon>Bacteria</taxon>
        <taxon>Bacillati</taxon>
        <taxon>Bacillota</taxon>
        <taxon>Bacilli</taxon>
        <taxon>Bacillales</taxon>
        <taxon>Bacillaceae</taxon>
        <taxon>Bacillus</taxon>
    </lineage>
</organism>
<evidence type="ECO:0000313" key="2">
    <source>
        <dbReference type="Proteomes" id="UP000265801"/>
    </source>
</evidence>
<reference evidence="1 2" key="1">
    <citation type="submission" date="2018-09" db="EMBL/GenBank/DDBJ databases">
        <title>Bacillus saliacetes sp. nov., isolated from Thai shrimp paste (Ka-pi).</title>
        <authorList>
            <person name="Daroonpunt R."/>
            <person name="Tanasupawat S."/>
            <person name="Yiamsombut S."/>
        </authorList>
    </citation>
    <scope>NUCLEOTIDE SEQUENCE [LARGE SCALE GENOMIC DNA]</scope>
    <source>
        <strain evidence="1 2">SKP7-4</strain>
    </source>
</reference>
<dbReference type="OrthoDB" id="1909991at2"/>
<evidence type="ECO:0000313" key="1">
    <source>
        <dbReference type="EMBL" id="RIW28951.1"/>
    </source>
</evidence>
<dbReference type="RefSeq" id="WP_119549169.1">
    <property type="nucleotide sequence ID" value="NZ_QXIR01000038.1"/>
</dbReference>